<dbReference type="STRING" id="1448308.A0A2T2NZ44"/>
<name>A0A2T2NZ44_CORCC</name>
<reference evidence="2 3" key="1">
    <citation type="journal article" date="2018" name="Front. Microbiol.">
        <title>Genome-Wide Analysis of Corynespora cassiicola Leaf Fall Disease Putative Effectors.</title>
        <authorList>
            <person name="Lopez D."/>
            <person name="Ribeiro S."/>
            <person name="Label P."/>
            <person name="Fumanal B."/>
            <person name="Venisse J.S."/>
            <person name="Kohler A."/>
            <person name="de Oliveira R.R."/>
            <person name="Labutti K."/>
            <person name="Lipzen A."/>
            <person name="Lail K."/>
            <person name="Bauer D."/>
            <person name="Ohm R.A."/>
            <person name="Barry K.W."/>
            <person name="Spatafora J."/>
            <person name="Grigoriev I.V."/>
            <person name="Martin F.M."/>
            <person name="Pujade-Renaud V."/>
        </authorList>
    </citation>
    <scope>NUCLEOTIDE SEQUENCE [LARGE SCALE GENOMIC DNA]</scope>
    <source>
        <strain evidence="2 3">Philippines</strain>
    </source>
</reference>
<gene>
    <name evidence="2" type="ORF">BS50DRAFT_471308</name>
</gene>
<keyword evidence="3" id="KW-1185">Reference proteome</keyword>
<feature type="non-terminal residue" evidence="2">
    <location>
        <position position="1"/>
    </location>
</feature>
<sequence length="243" mass="27382">GIPLSNLPRTFREAVVFTRQLNIIYLWIDSLCIIQDSHSDWSEQSSQMSTIYANSHITLAASAAPDSGHGLFLGATPEYISTDLTALTHNNAHSGIQFRKKLPHGNPQDNPLMTRGWAFQELLLSPRVIYFCRNEVVWECREHLTCECGALSSPAALESLSKIHLAGQWHRFVEEYSRLRITVQSDVLPAIAGVAAILGKRTDAGYIAGLWKENLVWDMCWMTREPEKAKRPNIYRAPSFSWA</sequence>
<dbReference type="Proteomes" id="UP000240883">
    <property type="component" value="Unassembled WGS sequence"/>
</dbReference>
<organism evidence="2 3">
    <name type="scientific">Corynespora cassiicola Philippines</name>
    <dbReference type="NCBI Taxonomy" id="1448308"/>
    <lineage>
        <taxon>Eukaryota</taxon>
        <taxon>Fungi</taxon>
        <taxon>Dikarya</taxon>
        <taxon>Ascomycota</taxon>
        <taxon>Pezizomycotina</taxon>
        <taxon>Dothideomycetes</taxon>
        <taxon>Pleosporomycetidae</taxon>
        <taxon>Pleosporales</taxon>
        <taxon>Corynesporascaceae</taxon>
        <taxon>Corynespora</taxon>
    </lineage>
</organism>
<accession>A0A2T2NZ44</accession>
<feature type="domain" description="Heterokaryon incompatibility" evidence="1">
    <location>
        <begin position="5"/>
        <end position="121"/>
    </location>
</feature>
<feature type="non-terminal residue" evidence="2">
    <location>
        <position position="243"/>
    </location>
</feature>
<dbReference type="EMBL" id="KZ678131">
    <property type="protein sequence ID" value="PSN70694.1"/>
    <property type="molecule type" value="Genomic_DNA"/>
</dbReference>
<protein>
    <submittedName>
        <fullName evidence="2">HET-domain-containing protein</fullName>
    </submittedName>
</protein>
<evidence type="ECO:0000259" key="1">
    <source>
        <dbReference type="Pfam" id="PF06985"/>
    </source>
</evidence>
<evidence type="ECO:0000313" key="2">
    <source>
        <dbReference type="EMBL" id="PSN70694.1"/>
    </source>
</evidence>
<dbReference type="PANTHER" id="PTHR33112">
    <property type="entry name" value="DOMAIN PROTEIN, PUTATIVE-RELATED"/>
    <property type="match status" value="1"/>
</dbReference>
<dbReference type="OrthoDB" id="3486565at2759"/>
<dbReference type="PANTHER" id="PTHR33112:SF9">
    <property type="entry name" value="HETEROKARYON INCOMPATIBILITY DOMAIN-CONTAINING PROTEIN"/>
    <property type="match status" value="1"/>
</dbReference>
<evidence type="ECO:0000313" key="3">
    <source>
        <dbReference type="Proteomes" id="UP000240883"/>
    </source>
</evidence>
<dbReference type="AlphaFoldDB" id="A0A2T2NZ44"/>
<proteinExistence type="predicted"/>
<dbReference type="InterPro" id="IPR010730">
    <property type="entry name" value="HET"/>
</dbReference>
<dbReference type="Pfam" id="PF06985">
    <property type="entry name" value="HET"/>
    <property type="match status" value="1"/>
</dbReference>